<dbReference type="InterPro" id="IPR000454">
    <property type="entry name" value="ATP_synth_F0_csu"/>
</dbReference>
<dbReference type="GO" id="GO:0015078">
    <property type="term" value="F:proton transmembrane transporter activity"/>
    <property type="evidence" value="ECO:0007669"/>
    <property type="project" value="InterPro"/>
</dbReference>
<dbReference type="InterPro" id="IPR038662">
    <property type="entry name" value="ATP_synth_F0_csu_sf"/>
</dbReference>
<comment type="caution">
    <text evidence="17">Lacks conserved residue(s) required for the propagation of feature annotation.</text>
</comment>
<keyword evidence="6 17" id="KW-0812">Transmembrane</keyword>
<evidence type="ECO:0000256" key="7">
    <source>
        <dbReference type="ARBA" id="ARBA00022781"/>
    </source>
</evidence>
<evidence type="ECO:0000256" key="8">
    <source>
        <dbReference type="ARBA" id="ARBA00022946"/>
    </source>
</evidence>
<keyword evidence="3 17" id="KW-0813">Transport</keyword>
<keyword evidence="11 17" id="KW-0446">Lipid-binding</keyword>
<name>A0A4X2M7S3_VOMUR</name>
<keyword evidence="12" id="KW-0496">Mitochondrion</keyword>
<evidence type="ECO:0000313" key="19">
    <source>
        <dbReference type="Ensembl" id="ENSVURP00010029612.1"/>
    </source>
</evidence>
<keyword evidence="4" id="KW-0488">Methylation</keyword>
<reference evidence="19" key="2">
    <citation type="submission" date="2025-08" db="UniProtKB">
        <authorList>
            <consortium name="Ensembl"/>
        </authorList>
    </citation>
    <scope>IDENTIFICATION</scope>
</reference>
<dbReference type="SUPFAM" id="SSF81333">
    <property type="entry name" value="F1F0 ATP synthase subunit C"/>
    <property type="match status" value="1"/>
</dbReference>
<reference evidence="19" key="3">
    <citation type="submission" date="2025-09" db="UniProtKB">
        <authorList>
            <consortium name="Ensembl"/>
        </authorList>
    </citation>
    <scope>IDENTIFICATION</scope>
</reference>
<keyword evidence="20" id="KW-1185">Reference proteome</keyword>
<keyword evidence="7 17" id="KW-0375">Hydrogen ion transport</keyword>
<dbReference type="PANTHER" id="PTHR10031:SF0">
    <property type="entry name" value="ATPASE PROTEIN 9"/>
    <property type="match status" value="1"/>
</dbReference>
<dbReference type="CDD" id="cd18182">
    <property type="entry name" value="ATP-synt_Fo_c_ATP5G3"/>
    <property type="match status" value="1"/>
</dbReference>
<keyword evidence="8" id="KW-0809">Transit peptide</keyword>
<keyword evidence="10 17" id="KW-0406">Ion transport</keyword>
<sequence length="139" mass="15119">MESLFISTPALMRSNNQLLSQLLPAVMLRWPEVQTDENLSILVASGLLISFVPRYGIQTNTISRDIDTAATFIEAGAATVEVGISGTGIGTVFGSLIIVYTRNSSPKQQLFSYTILGFDLSEVMGLFCLMVSFLILFAM</sequence>
<evidence type="ECO:0000256" key="17">
    <source>
        <dbReference type="RuleBase" id="RU004221"/>
    </source>
</evidence>
<evidence type="ECO:0000256" key="5">
    <source>
        <dbReference type="ARBA" id="ARBA00022547"/>
    </source>
</evidence>
<evidence type="ECO:0000313" key="20">
    <source>
        <dbReference type="Proteomes" id="UP000314987"/>
    </source>
</evidence>
<evidence type="ECO:0000259" key="18">
    <source>
        <dbReference type="Pfam" id="PF00137"/>
    </source>
</evidence>
<dbReference type="GeneTree" id="ENSGT00940000157981"/>
<evidence type="ECO:0000256" key="2">
    <source>
        <dbReference type="ARBA" id="ARBA00006704"/>
    </source>
</evidence>
<evidence type="ECO:0000256" key="9">
    <source>
        <dbReference type="ARBA" id="ARBA00022989"/>
    </source>
</evidence>
<dbReference type="GO" id="GO:0031966">
    <property type="term" value="C:mitochondrial membrane"/>
    <property type="evidence" value="ECO:0007669"/>
    <property type="project" value="UniProtKB-SubCell"/>
</dbReference>
<dbReference type="GO" id="GO:0045259">
    <property type="term" value="C:proton-transporting ATP synthase complex"/>
    <property type="evidence" value="ECO:0007669"/>
    <property type="project" value="UniProtKB-KW"/>
</dbReference>
<reference evidence="20" key="1">
    <citation type="submission" date="2018-12" db="EMBL/GenBank/DDBJ databases">
        <authorList>
            <person name="Yazar S."/>
        </authorList>
    </citation>
    <scope>NUCLEOTIDE SEQUENCE [LARGE SCALE GENOMIC DNA]</scope>
</reference>
<evidence type="ECO:0000256" key="16">
    <source>
        <dbReference type="ARBA" id="ARBA00033111"/>
    </source>
</evidence>
<feature type="transmembrane region" description="Helical" evidence="17">
    <location>
        <begin position="120"/>
        <end position="138"/>
    </location>
</feature>
<dbReference type="Gene3D" id="1.20.20.10">
    <property type="entry name" value="F1F0 ATP synthase subunit C"/>
    <property type="match status" value="1"/>
</dbReference>
<feature type="domain" description="V-ATPase proteolipid subunit C-like" evidence="18">
    <location>
        <begin position="75"/>
        <end position="135"/>
    </location>
</feature>
<evidence type="ECO:0000256" key="6">
    <source>
        <dbReference type="ARBA" id="ARBA00022692"/>
    </source>
</evidence>
<dbReference type="PRINTS" id="PR00124">
    <property type="entry name" value="ATPASEC"/>
</dbReference>
<dbReference type="PANTHER" id="PTHR10031">
    <property type="entry name" value="ATP SYNTHASE LIPID-BINDING PROTEIN, MITOCHONDRIAL"/>
    <property type="match status" value="1"/>
</dbReference>
<keyword evidence="9 17" id="KW-1133">Transmembrane helix</keyword>
<dbReference type="GO" id="GO:0015986">
    <property type="term" value="P:proton motive force-driven ATP synthesis"/>
    <property type="evidence" value="ECO:0007669"/>
    <property type="project" value="InterPro"/>
</dbReference>
<evidence type="ECO:0000256" key="12">
    <source>
        <dbReference type="ARBA" id="ARBA00023128"/>
    </source>
</evidence>
<evidence type="ECO:0000256" key="15">
    <source>
        <dbReference type="ARBA" id="ARBA00032304"/>
    </source>
</evidence>
<evidence type="ECO:0000256" key="10">
    <source>
        <dbReference type="ARBA" id="ARBA00023065"/>
    </source>
</evidence>
<proteinExistence type="inferred from homology"/>
<dbReference type="FunFam" id="1.20.20.10:FF:000003">
    <property type="entry name" value="Atp synthase f complex subunit mitochondrial"/>
    <property type="match status" value="1"/>
</dbReference>
<feature type="transmembrane region" description="Helical" evidence="17">
    <location>
        <begin position="39"/>
        <end position="57"/>
    </location>
</feature>
<evidence type="ECO:0000256" key="3">
    <source>
        <dbReference type="ARBA" id="ARBA00022448"/>
    </source>
</evidence>
<dbReference type="Ensembl" id="ENSVURT00010033726.1">
    <property type="protein sequence ID" value="ENSVURP00010029612.1"/>
    <property type="gene ID" value="ENSVURG00010022641.1"/>
</dbReference>
<keyword evidence="13 17" id="KW-0472">Membrane</keyword>
<dbReference type="Proteomes" id="UP000314987">
    <property type="component" value="Unassembled WGS sequence"/>
</dbReference>
<dbReference type="AlphaFoldDB" id="A0A4X2M7S3"/>
<evidence type="ECO:0000256" key="4">
    <source>
        <dbReference type="ARBA" id="ARBA00022481"/>
    </source>
</evidence>
<evidence type="ECO:0000256" key="1">
    <source>
        <dbReference type="ARBA" id="ARBA00004225"/>
    </source>
</evidence>
<evidence type="ECO:0000256" key="11">
    <source>
        <dbReference type="ARBA" id="ARBA00023121"/>
    </source>
</evidence>
<dbReference type="InterPro" id="IPR035921">
    <property type="entry name" value="F/V-ATP_Csub_sf"/>
</dbReference>
<comment type="subcellular location">
    <subcellularLocation>
        <location evidence="1">Mitochondrion membrane</location>
        <topology evidence="1">Multi-pass membrane protein</topology>
    </subcellularLocation>
</comment>
<feature type="transmembrane region" description="Helical" evidence="17">
    <location>
        <begin position="78"/>
        <end position="100"/>
    </location>
</feature>
<keyword evidence="5" id="KW-0138">CF(0)</keyword>
<dbReference type="GO" id="GO:0033177">
    <property type="term" value="C:proton-transporting two-sector ATPase complex, proton-transporting domain"/>
    <property type="evidence" value="ECO:0007669"/>
    <property type="project" value="InterPro"/>
</dbReference>
<organism evidence="19 20">
    <name type="scientific">Vombatus ursinus</name>
    <name type="common">Common wombat</name>
    <dbReference type="NCBI Taxonomy" id="29139"/>
    <lineage>
        <taxon>Eukaryota</taxon>
        <taxon>Metazoa</taxon>
        <taxon>Chordata</taxon>
        <taxon>Craniata</taxon>
        <taxon>Vertebrata</taxon>
        <taxon>Euteleostomi</taxon>
        <taxon>Mammalia</taxon>
        <taxon>Metatheria</taxon>
        <taxon>Diprotodontia</taxon>
        <taxon>Vombatidae</taxon>
        <taxon>Vombatus</taxon>
    </lineage>
</organism>
<protein>
    <recommendedName>
        <fullName evidence="15">ATP synthase lipid-binding protein</fullName>
    </recommendedName>
    <alternativeName>
        <fullName evidence="16">ATPase protein 9</fullName>
    </alternativeName>
    <alternativeName>
        <fullName evidence="14">ATPase subunit c</fullName>
    </alternativeName>
</protein>
<dbReference type="OMA" id="YAVCATP"/>
<dbReference type="Pfam" id="PF00137">
    <property type="entry name" value="ATP-synt_C"/>
    <property type="match status" value="1"/>
</dbReference>
<dbReference type="InterPro" id="IPR002379">
    <property type="entry name" value="ATPase_proteolipid_c-like_dom"/>
</dbReference>
<accession>A0A4X2M7S3</accession>
<evidence type="ECO:0000256" key="13">
    <source>
        <dbReference type="ARBA" id="ARBA00023136"/>
    </source>
</evidence>
<dbReference type="STRING" id="29139.ENSVURP00010029612"/>
<evidence type="ECO:0000256" key="14">
    <source>
        <dbReference type="ARBA" id="ARBA00029852"/>
    </source>
</evidence>
<comment type="similarity">
    <text evidence="2 17">Belongs to the ATPase C chain family.</text>
</comment>
<dbReference type="GO" id="GO:0008289">
    <property type="term" value="F:lipid binding"/>
    <property type="evidence" value="ECO:0007669"/>
    <property type="project" value="UniProtKB-KW"/>
</dbReference>